<gene>
    <name evidence="2" type="ORF">GCM10011575_41090</name>
</gene>
<sequence length="151" mass="17323">MSKRSVRRVLAIPVALTAVLALIVNTSAPAHAGTGWTTLYETVRHVKGQACRTGYYDSFSQYRRVVRFRGDLRQASVGGRIQPRVWEPTNDYRWTAPVSGLHWVSKGTYDHNPSVYWTRAPELRVSLRTRTKFGVSNWSRWAWWSGLAWCP</sequence>
<protein>
    <recommendedName>
        <fullName evidence="4">Secreted protein</fullName>
    </recommendedName>
</protein>
<dbReference type="AlphaFoldDB" id="A0A917SFA7"/>
<organism evidence="2 3">
    <name type="scientific">Microlunatus endophyticus</name>
    <dbReference type="NCBI Taxonomy" id="1716077"/>
    <lineage>
        <taxon>Bacteria</taxon>
        <taxon>Bacillati</taxon>
        <taxon>Actinomycetota</taxon>
        <taxon>Actinomycetes</taxon>
        <taxon>Propionibacteriales</taxon>
        <taxon>Propionibacteriaceae</taxon>
        <taxon>Microlunatus</taxon>
    </lineage>
</organism>
<evidence type="ECO:0000256" key="1">
    <source>
        <dbReference type="SAM" id="SignalP"/>
    </source>
</evidence>
<dbReference type="RefSeq" id="WP_188897339.1">
    <property type="nucleotide sequence ID" value="NZ_BMMZ01000013.1"/>
</dbReference>
<name>A0A917SFA7_9ACTN</name>
<keyword evidence="1" id="KW-0732">Signal</keyword>
<dbReference type="Proteomes" id="UP000613840">
    <property type="component" value="Unassembled WGS sequence"/>
</dbReference>
<dbReference type="EMBL" id="BMMZ01000013">
    <property type="protein sequence ID" value="GGL78530.1"/>
    <property type="molecule type" value="Genomic_DNA"/>
</dbReference>
<keyword evidence="3" id="KW-1185">Reference proteome</keyword>
<evidence type="ECO:0000313" key="2">
    <source>
        <dbReference type="EMBL" id="GGL78530.1"/>
    </source>
</evidence>
<feature type="chain" id="PRO_5037525391" description="Secreted protein" evidence="1">
    <location>
        <begin position="33"/>
        <end position="151"/>
    </location>
</feature>
<proteinExistence type="predicted"/>
<reference evidence="2" key="2">
    <citation type="submission" date="2020-09" db="EMBL/GenBank/DDBJ databases">
        <authorList>
            <person name="Sun Q."/>
            <person name="Zhou Y."/>
        </authorList>
    </citation>
    <scope>NUCLEOTIDE SEQUENCE</scope>
    <source>
        <strain evidence="2">CGMCC 4.7306</strain>
    </source>
</reference>
<reference evidence="2" key="1">
    <citation type="journal article" date="2014" name="Int. J. Syst. Evol. Microbiol.">
        <title>Complete genome sequence of Corynebacterium casei LMG S-19264T (=DSM 44701T), isolated from a smear-ripened cheese.</title>
        <authorList>
            <consortium name="US DOE Joint Genome Institute (JGI-PGF)"/>
            <person name="Walter F."/>
            <person name="Albersmeier A."/>
            <person name="Kalinowski J."/>
            <person name="Ruckert C."/>
        </authorList>
    </citation>
    <scope>NUCLEOTIDE SEQUENCE</scope>
    <source>
        <strain evidence="2">CGMCC 4.7306</strain>
    </source>
</reference>
<evidence type="ECO:0008006" key="4">
    <source>
        <dbReference type="Google" id="ProtNLM"/>
    </source>
</evidence>
<evidence type="ECO:0000313" key="3">
    <source>
        <dbReference type="Proteomes" id="UP000613840"/>
    </source>
</evidence>
<feature type="signal peptide" evidence="1">
    <location>
        <begin position="1"/>
        <end position="32"/>
    </location>
</feature>
<comment type="caution">
    <text evidence="2">The sequence shown here is derived from an EMBL/GenBank/DDBJ whole genome shotgun (WGS) entry which is preliminary data.</text>
</comment>
<accession>A0A917SFA7</accession>